<dbReference type="AlphaFoldDB" id="A0A5B7BFZ6"/>
<proteinExistence type="inferred from homology"/>
<evidence type="ECO:0000256" key="3">
    <source>
        <dbReference type="SAM" id="MobiDB-lite"/>
    </source>
</evidence>
<dbReference type="EMBL" id="GHES01036577">
    <property type="protein sequence ID" value="MPA67136.1"/>
    <property type="molecule type" value="Transcribed_RNA"/>
</dbReference>
<dbReference type="GO" id="GO:0005516">
    <property type="term" value="F:calmodulin binding"/>
    <property type="evidence" value="ECO:0007669"/>
    <property type="project" value="UniProtKB-KW"/>
</dbReference>
<name>A0A5B7BFZ6_DAVIN</name>
<organism evidence="4">
    <name type="scientific">Davidia involucrata</name>
    <name type="common">Dove tree</name>
    <dbReference type="NCBI Taxonomy" id="16924"/>
    <lineage>
        <taxon>Eukaryota</taxon>
        <taxon>Viridiplantae</taxon>
        <taxon>Streptophyta</taxon>
        <taxon>Embryophyta</taxon>
        <taxon>Tracheophyta</taxon>
        <taxon>Spermatophyta</taxon>
        <taxon>Magnoliopsida</taxon>
        <taxon>eudicotyledons</taxon>
        <taxon>Gunneridae</taxon>
        <taxon>Pentapetalae</taxon>
        <taxon>asterids</taxon>
        <taxon>Cornales</taxon>
        <taxon>Nyssaceae</taxon>
        <taxon>Davidia</taxon>
    </lineage>
</organism>
<feature type="region of interest" description="Disordered" evidence="3">
    <location>
        <begin position="77"/>
        <end position="108"/>
    </location>
</feature>
<protein>
    <submittedName>
        <fullName evidence="4">Uncharacterized protein</fullName>
    </submittedName>
</protein>
<evidence type="ECO:0000256" key="2">
    <source>
        <dbReference type="ARBA" id="ARBA00024341"/>
    </source>
</evidence>
<reference evidence="4" key="1">
    <citation type="submission" date="2019-08" db="EMBL/GenBank/DDBJ databases">
        <title>Reference gene set and small RNA set construction with multiple tissues from Davidia involucrata Baill.</title>
        <authorList>
            <person name="Yang H."/>
            <person name="Zhou C."/>
            <person name="Li G."/>
            <person name="Wang J."/>
            <person name="Gao P."/>
            <person name="Wang M."/>
            <person name="Wang R."/>
            <person name="Zhao Y."/>
        </authorList>
    </citation>
    <scope>NUCLEOTIDE SEQUENCE</scope>
    <source>
        <tissue evidence="4">Mixed with DoveR01_LX</tissue>
    </source>
</reference>
<gene>
    <name evidence="4" type="ORF">Din_036577</name>
</gene>
<accession>A0A5B7BFZ6</accession>
<dbReference type="PANTHER" id="PTHR32295">
    <property type="entry name" value="IQ-DOMAIN 5-RELATED"/>
    <property type="match status" value="1"/>
</dbReference>
<dbReference type="PANTHER" id="PTHR32295:SF126">
    <property type="entry name" value="PROTEIN IQ-DOMAIN 8"/>
    <property type="match status" value="1"/>
</dbReference>
<sequence>MLRCMQALVRVQVRGTSEGQAAQKVLNNIKNKLDSKKQAEDGRCASCGSVEEVRAELEIKQEGAIKRERAIAYSLSQQQLRTNSSSNSRSDNPVASHKLDKNSSGWSW</sequence>
<evidence type="ECO:0000256" key="1">
    <source>
        <dbReference type="ARBA" id="ARBA00022860"/>
    </source>
</evidence>
<evidence type="ECO:0000313" key="4">
    <source>
        <dbReference type="EMBL" id="MPA67136.1"/>
    </source>
</evidence>
<feature type="compositionally biased region" description="Low complexity" evidence="3">
    <location>
        <begin position="77"/>
        <end position="90"/>
    </location>
</feature>
<comment type="similarity">
    <text evidence="2">Belongs to the IQD family.</text>
</comment>
<keyword evidence="1" id="KW-0112">Calmodulin-binding</keyword>